<organism evidence="1 2">
    <name type="scientific">Exophiala bonariae</name>
    <dbReference type="NCBI Taxonomy" id="1690606"/>
    <lineage>
        <taxon>Eukaryota</taxon>
        <taxon>Fungi</taxon>
        <taxon>Dikarya</taxon>
        <taxon>Ascomycota</taxon>
        <taxon>Pezizomycotina</taxon>
        <taxon>Eurotiomycetes</taxon>
        <taxon>Chaetothyriomycetidae</taxon>
        <taxon>Chaetothyriales</taxon>
        <taxon>Herpotrichiellaceae</taxon>
        <taxon>Exophiala</taxon>
    </lineage>
</organism>
<dbReference type="AlphaFoldDB" id="A0AAV9NN89"/>
<sequence>MDESAHPTVFFSGRKLRLVLVGYVDEQRLEKKFWGRVERHKNTFYVKFLRDADQSGNTLVSNEFFSRDNFKYAFWIEHVIEEINSASPEVREHMALATLKSTISTPP</sequence>
<dbReference type="EMBL" id="JAVRRD010000002">
    <property type="protein sequence ID" value="KAK5062739.1"/>
    <property type="molecule type" value="Genomic_DNA"/>
</dbReference>
<protein>
    <submittedName>
        <fullName evidence="1">Uncharacterized protein</fullName>
    </submittedName>
</protein>
<evidence type="ECO:0000313" key="2">
    <source>
        <dbReference type="Proteomes" id="UP001358417"/>
    </source>
</evidence>
<gene>
    <name evidence="1" type="ORF">LTR84_004813</name>
</gene>
<dbReference type="GeneID" id="89972991"/>
<comment type="caution">
    <text evidence="1">The sequence shown here is derived from an EMBL/GenBank/DDBJ whole genome shotgun (WGS) entry which is preliminary data.</text>
</comment>
<evidence type="ECO:0000313" key="1">
    <source>
        <dbReference type="EMBL" id="KAK5062739.1"/>
    </source>
</evidence>
<proteinExistence type="predicted"/>
<reference evidence="1 2" key="1">
    <citation type="submission" date="2023-08" db="EMBL/GenBank/DDBJ databases">
        <title>Black Yeasts Isolated from many extreme environments.</title>
        <authorList>
            <person name="Coleine C."/>
            <person name="Stajich J.E."/>
            <person name="Selbmann L."/>
        </authorList>
    </citation>
    <scope>NUCLEOTIDE SEQUENCE [LARGE SCALE GENOMIC DNA]</scope>
    <source>
        <strain evidence="1 2">CCFEE 5792</strain>
    </source>
</reference>
<accession>A0AAV9NN89</accession>
<keyword evidence="2" id="KW-1185">Reference proteome</keyword>
<name>A0AAV9NN89_9EURO</name>
<dbReference type="Proteomes" id="UP001358417">
    <property type="component" value="Unassembled WGS sequence"/>
</dbReference>
<dbReference type="RefSeq" id="XP_064711011.1">
    <property type="nucleotide sequence ID" value="XM_064848387.1"/>
</dbReference>